<protein>
    <submittedName>
        <fullName evidence="1">Uncharacterized protein</fullName>
    </submittedName>
</protein>
<keyword evidence="2" id="KW-1185">Reference proteome</keyword>
<dbReference type="EMBL" id="KL363338">
    <property type="protein sequence ID" value="KFD47159.1"/>
    <property type="molecule type" value="Genomic_DNA"/>
</dbReference>
<accession>A0A085LQB3</accession>
<sequence>MTVVLVCTIPFEQFLRERVAKYQYTWRGRIQQVIRNSAHLPGNRTLENAKITSQQLRAPQAWTRKLREQNDCLFVN</sequence>
<reference evidence="1 2" key="1">
    <citation type="journal article" date="2014" name="Nat. Genet.">
        <title>Genome and transcriptome of the porcine whipworm Trichuris suis.</title>
        <authorList>
            <person name="Jex A.R."/>
            <person name="Nejsum P."/>
            <person name="Schwarz E.M."/>
            <person name="Hu L."/>
            <person name="Young N.D."/>
            <person name="Hall R.S."/>
            <person name="Korhonen P.K."/>
            <person name="Liao S."/>
            <person name="Thamsborg S."/>
            <person name="Xia J."/>
            <person name="Xu P."/>
            <person name="Wang S."/>
            <person name="Scheerlinck J.P."/>
            <person name="Hofmann A."/>
            <person name="Sternberg P.W."/>
            <person name="Wang J."/>
            <person name="Gasser R.B."/>
        </authorList>
    </citation>
    <scope>NUCLEOTIDE SEQUENCE [LARGE SCALE GENOMIC DNA]</scope>
    <source>
        <strain evidence="1">DCEP-RM93M</strain>
    </source>
</reference>
<name>A0A085LQB3_9BILA</name>
<evidence type="ECO:0000313" key="1">
    <source>
        <dbReference type="EMBL" id="KFD47159.1"/>
    </source>
</evidence>
<proteinExistence type="predicted"/>
<organism evidence="1 2">
    <name type="scientific">Trichuris suis</name>
    <name type="common">pig whipworm</name>
    <dbReference type="NCBI Taxonomy" id="68888"/>
    <lineage>
        <taxon>Eukaryota</taxon>
        <taxon>Metazoa</taxon>
        <taxon>Ecdysozoa</taxon>
        <taxon>Nematoda</taxon>
        <taxon>Enoplea</taxon>
        <taxon>Dorylaimia</taxon>
        <taxon>Trichinellida</taxon>
        <taxon>Trichuridae</taxon>
        <taxon>Trichuris</taxon>
    </lineage>
</organism>
<dbReference type="AlphaFoldDB" id="A0A085LQB3"/>
<dbReference type="Proteomes" id="UP000030764">
    <property type="component" value="Unassembled WGS sequence"/>
</dbReference>
<evidence type="ECO:0000313" key="2">
    <source>
        <dbReference type="Proteomes" id="UP000030764"/>
    </source>
</evidence>
<gene>
    <name evidence="1" type="ORF">M513_11968</name>
</gene>